<dbReference type="InterPro" id="IPR052779">
    <property type="entry name" value="WDR62"/>
</dbReference>
<dbReference type="Gene3D" id="2.130.10.10">
    <property type="entry name" value="YVTN repeat-like/Quinoprotein amine dehydrogenase"/>
    <property type="match status" value="4"/>
</dbReference>
<dbReference type="InterPro" id="IPR001680">
    <property type="entry name" value="WD40_rpt"/>
</dbReference>
<dbReference type="InterPro" id="IPR015943">
    <property type="entry name" value="WD40/YVTN_repeat-like_dom_sf"/>
</dbReference>
<dbReference type="SMART" id="SM00320">
    <property type="entry name" value="WD40"/>
    <property type="match status" value="11"/>
</dbReference>
<feature type="domain" description="MABP1/WDR62 second WD40" evidence="3">
    <location>
        <begin position="411"/>
        <end position="740"/>
    </location>
</feature>
<proteinExistence type="predicted"/>
<sequence length="1871" mass="201423">MRLLRRKTRKLEVCGKLELERVIGLTTTSPNGLAYNTSTGDLAYLAGCVVVVYNVKANCQTRFLTASKSPKAFACVAYSNQGGKFLAAGESGHQPAVIVWEVSTGACVAEMRTHKYGVSCVQFSPNGKHLASLGEPHDGYLCLWDWKSGTLLIKTRASAAASLPACALQFASDGSFLVTGGSKHLKHWIISGPRPRAAGGSANMGMDGKSVKLGSQKESSFVAISCAPPLKESNVGAPDFQPLYALTARGILCLLHCGLAIEKWVDLKVRHGYALAVSDAHVGCACSDGIVRIFMHGSLTYSATLPRPAPYGYHGLTDANVGTTLAVGHHLQPGIKFPDAVACNFIHDGQKLAVIYGDHSLFVWDVRSFSKIGRYRTFLSHSSCIWDVTILPKTLTQLPQAAAAALQPTTNEEYSLCSRGDFATCSADGSIRIWNLGLCQEVTAPGSNTSPSPYTRGEAKEQLSTGSVEDNPSVDMSHGFRSICVSQDGQHLAAGDRCGNLRIYSLSNLQLISFQEAHDAEILSLSFASLVRTNSSLVDEPTASVMPLLASGGRDRLIHIYDVNRDYDVIETLDDHSASITTVKFACNGSKLLSCSADKSVVFRNVTAMGAGCKSIRYHQETVPRGTIYDLDTDPSDKLAITVSQDKKLNILNLASGKPVRCFKPEGDIGEPIKVCVDPSGMYVVCSHSDRYMRVYDFATGELLAQASGHAEVITGVTFLPDSRRLISVSGDSCIFLWRLPLVLLRPLRKRSLTQAEVRPRPKGGLKSGIPRSHPKILSGAAKIGRCVNQFTAINPLEDNAQDAKDVHFSDVDENFSPSSFKFSVSRLPSWAQAKVALDDTASSDGKPDTKGESDSLQTFESRWAERLGRDGYKLFSEPREELTPPATIRASGFGTRRRFSLEGGGGVSTPMDSTPESLSSQVGASPGSSPRNSLRKETHWKTVHTVFFNELDYLQEDSLSKTGFLMNITAEQGEEPEKKELKDLSGAQGPPPPPPPLPHSAPSSSSMESELASQQSSIQVEKRDQTGSEAEDDEDGVVVDLLIDDRDSASSHKSDGFQPKYTFSDEKEEEAMEYYEALGVAIACMPSKDGDEELFDDSAKHRQSLGGLESFHLETMDHLQTAPCSPLDMMTQAPVNTNDAGCKKPLLVENVKLSVDSESAGDEEEEEIEDDDFSPCRDLFSAHFDKLASDLKVEGSGRSSFSARFFARSNAISGTPVSSVHIASSPAAAAVEQRSVSKTHALLQDDDLDNNPGRLLAAERERLKLRERQDKMAVEVQRMRQRLVNLGIAVAEISHDGDNNAESRNCNLGDADEEALDSGPSISSPKTPDLVPSLSPRLMQERKEESSSLVGKVPPNSPISAATGVVVVSHDAQSSWCEKAISVLTERANSNVAVEMTTSRTAEDGSAALGTSTIPSCFHPSKNHNGCKADAWQPIIGSEYESENIHVIQSSASARGLKLQLGLQSGVKEQREKSGGERGLGFWADDISRKTATAGSMAKPIERGIMDMEEKSLAEPGPDYHKSTMNLPKDTTVSPAASAERGIRDRGEKSIDDQGRVLHQSATLGLKLSISPSKPVAISDTGRNGEKIMEEDKCVAFHKMGLATTTVLSPAKPVGRGVNGRGEKCMEECGVGCQIDSPNQRDALTPAKLSGCCVTDRGEKCLEDLQGGGGYQIGRLGPRVATSAPAKPAGRSTYEPSSIQEIFLPKPTLPHPVEDYQKALQDLVEAADRASLLFCDVQSICQRAHGSPGTAPFGLPPDVLLLTHSYQRSLPGTLQVVQRLADEADSCTAAPSDFRKDSKFADTITVDDCTFGKSNDLGGSWMQSRLGTGALSTESLLNSIDVESLISRYSETLANQVLELVQKGLPTRES</sequence>
<dbReference type="PROSITE" id="PS50294">
    <property type="entry name" value="WD_REPEATS_REGION"/>
    <property type="match status" value="1"/>
</dbReference>
<feature type="region of interest" description="Disordered" evidence="2">
    <location>
        <begin position="1516"/>
        <end position="1551"/>
    </location>
</feature>
<feature type="region of interest" description="Disordered" evidence="2">
    <location>
        <begin position="839"/>
        <end position="861"/>
    </location>
</feature>
<dbReference type="PANTHER" id="PTHR45589:SF1">
    <property type="entry name" value="WD REPEAT DOMAIN 62, ISOFORM G"/>
    <property type="match status" value="1"/>
</dbReference>
<feature type="region of interest" description="Disordered" evidence="2">
    <location>
        <begin position="891"/>
        <end position="937"/>
    </location>
</feature>
<keyword evidence="5" id="KW-1185">Reference proteome</keyword>
<accession>A0ABP0TVW1</accession>
<evidence type="ECO:0000313" key="4">
    <source>
        <dbReference type="EMBL" id="CAK9206193.1"/>
    </source>
</evidence>
<evidence type="ECO:0000256" key="1">
    <source>
        <dbReference type="PROSITE-ProRule" id="PRU00221"/>
    </source>
</evidence>
<feature type="compositionally biased region" description="Basic and acidic residues" evidence="2">
    <location>
        <begin position="1542"/>
        <end position="1551"/>
    </location>
</feature>
<dbReference type="Pfam" id="PF00400">
    <property type="entry name" value="WD40"/>
    <property type="match status" value="1"/>
</dbReference>
<feature type="compositionally biased region" description="Polar residues" evidence="2">
    <location>
        <begin position="1524"/>
        <end position="1536"/>
    </location>
</feature>
<protein>
    <recommendedName>
        <fullName evidence="3">MABP1/WDR62 second WD40 domain-containing protein</fullName>
    </recommendedName>
</protein>
<feature type="compositionally biased region" description="Pro residues" evidence="2">
    <location>
        <begin position="990"/>
        <end position="1000"/>
    </location>
</feature>
<name>A0ABP0TVW1_9BRYO</name>
<dbReference type="InterPro" id="IPR036322">
    <property type="entry name" value="WD40_repeat_dom_sf"/>
</dbReference>
<dbReference type="InterPro" id="IPR056162">
    <property type="entry name" value="WD40_MABP1-WDR62_2nd"/>
</dbReference>
<gene>
    <name evidence="4" type="ORF">CSSPTR1EN2_LOCUS8226</name>
</gene>
<dbReference type="Proteomes" id="UP001497512">
    <property type="component" value="Chromosome 15"/>
</dbReference>
<feature type="region of interest" description="Disordered" evidence="2">
    <location>
        <begin position="447"/>
        <end position="471"/>
    </location>
</feature>
<feature type="repeat" description="WD" evidence="1">
    <location>
        <begin position="707"/>
        <end position="740"/>
    </location>
</feature>
<keyword evidence="1" id="KW-0853">WD repeat</keyword>
<dbReference type="PANTHER" id="PTHR45589">
    <property type="entry name" value="WD REPEAT DOMAIN 62, ISOFORM G"/>
    <property type="match status" value="1"/>
</dbReference>
<dbReference type="SUPFAM" id="SSF50978">
    <property type="entry name" value="WD40 repeat-like"/>
    <property type="match status" value="2"/>
</dbReference>
<feature type="compositionally biased region" description="Polar residues" evidence="2">
    <location>
        <begin position="911"/>
        <end position="933"/>
    </location>
</feature>
<evidence type="ECO:0000259" key="3">
    <source>
        <dbReference type="Pfam" id="PF24782"/>
    </source>
</evidence>
<reference evidence="4" key="1">
    <citation type="submission" date="2024-02" db="EMBL/GenBank/DDBJ databases">
        <authorList>
            <consortium name="ELIXIR-Norway"/>
            <consortium name="Elixir Norway"/>
        </authorList>
    </citation>
    <scope>NUCLEOTIDE SEQUENCE</scope>
</reference>
<dbReference type="Pfam" id="PF24782">
    <property type="entry name" value="WD40_MABP1-WDR62_2nd"/>
    <property type="match status" value="1"/>
</dbReference>
<feature type="compositionally biased region" description="Low complexity" evidence="2">
    <location>
        <begin position="1001"/>
        <end position="1018"/>
    </location>
</feature>
<feature type="region of interest" description="Disordered" evidence="2">
    <location>
        <begin position="1298"/>
        <end position="1334"/>
    </location>
</feature>
<dbReference type="EMBL" id="OZ019907">
    <property type="protein sequence ID" value="CAK9206193.1"/>
    <property type="molecule type" value="Genomic_DNA"/>
</dbReference>
<evidence type="ECO:0000256" key="2">
    <source>
        <dbReference type="SAM" id="MobiDB-lite"/>
    </source>
</evidence>
<evidence type="ECO:0000313" key="5">
    <source>
        <dbReference type="Proteomes" id="UP001497512"/>
    </source>
</evidence>
<organism evidence="4 5">
    <name type="scientific">Sphagnum troendelagicum</name>
    <dbReference type="NCBI Taxonomy" id="128251"/>
    <lineage>
        <taxon>Eukaryota</taxon>
        <taxon>Viridiplantae</taxon>
        <taxon>Streptophyta</taxon>
        <taxon>Embryophyta</taxon>
        <taxon>Bryophyta</taxon>
        <taxon>Sphagnophytina</taxon>
        <taxon>Sphagnopsida</taxon>
        <taxon>Sphagnales</taxon>
        <taxon>Sphagnaceae</taxon>
        <taxon>Sphagnum</taxon>
    </lineage>
</organism>
<feature type="region of interest" description="Disordered" evidence="2">
    <location>
        <begin position="973"/>
        <end position="1038"/>
    </location>
</feature>
<dbReference type="PROSITE" id="PS50082">
    <property type="entry name" value="WD_REPEATS_2"/>
    <property type="match status" value="1"/>
</dbReference>